<proteinExistence type="predicted"/>
<dbReference type="Proteomes" id="UP000702425">
    <property type="component" value="Unassembled WGS sequence"/>
</dbReference>
<dbReference type="RefSeq" id="WP_216670253.1">
    <property type="nucleotide sequence ID" value="NZ_SRRZ01000018.1"/>
</dbReference>
<sequence>MLPLNLLKNWRFEMGLKILKLKQSWMQLEQLGCYTIAKTSLDRAIFSSETPYKLKSQISHLKSVEAVGRAADSTDFRS</sequence>
<protein>
    <submittedName>
        <fullName evidence="1">Uncharacterized protein</fullName>
    </submittedName>
</protein>
<organism evidence="1 2">
    <name type="scientific">Microcoleus asticus IPMA8</name>
    <dbReference type="NCBI Taxonomy" id="2563858"/>
    <lineage>
        <taxon>Bacteria</taxon>
        <taxon>Bacillati</taxon>
        <taxon>Cyanobacteriota</taxon>
        <taxon>Cyanophyceae</taxon>
        <taxon>Oscillatoriophycideae</taxon>
        <taxon>Oscillatoriales</taxon>
        <taxon>Microcoleaceae</taxon>
        <taxon>Microcoleus</taxon>
        <taxon>Microcoleus asticus</taxon>
    </lineage>
</organism>
<reference evidence="1 2" key="1">
    <citation type="journal article" date="2020" name="Sci. Rep.">
        <title>A novel cyanobacterial geosmin producer, revising GeoA distribution and dispersion patterns in Bacteria.</title>
        <authorList>
            <person name="Churro C."/>
            <person name="Semedo-Aguiar A.P."/>
            <person name="Silva A.D."/>
            <person name="Pereira-Leal J.B."/>
            <person name="Leite R.B."/>
        </authorList>
    </citation>
    <scope>NUCLEOTIDE SEQUENCE [LARGE SCALE GENOMIC DNA]</scope>
    <source>
        <strain evidence="1 2">IPMA8</strain>
    </source>
</reference>
<accession>A0ABX2CTF0</accession>
<evidence type="ECO:0000313" key="2">
    <source>
        <dbReference type="Proteomes" id="UP000702425"/>
    </source>
</evidence>
<evidence type="ECO:0000313" key="1">
    <source>
        <dbReference type="EMBL" id="NQE33689.1"/>
    </source>
</evidence>
<name>A0ABX2CTF0_9CYAN</name>
<keyword evidence="2" id="KW-1185">Reference proteome</keyword>
<dbReference type="EMBL" id="SRRZ01000018">
    <property type="protein sequence ID" value="NQE33689.1"/>
    <property type="molecule type" value="Genomic_DNA"/>
</dbReference>
<comment type="caution">
    <text evidence="1">The sequence shown here is derived from an EMBL/GenBank/DDBJ whole genome shotgun (WGS) entry which is preliminary data.</text>
</comment>
<gene>
    <name evidence="1" type="ORF">E5S67_01409</name>
</gene>